<keyword evidence="1" id="KW-1133">Transmembrane helix</keyword>
<evidence type="ECO:0000256" key="1">
    <source>
        <dbReference type="SAM" id="Phobius"/>
    </source>
</evidence>
<dbReference type="STRING" id="1007099.SAMN05216287_3212"/>
<evidence type="ECO:0008006" key="4">
    <source>
        <dbReference type="Google" id="ProtNLM"/>
    </source>
</evidence>
<dbReference type="AlphaFoldDB" id="A0A1H3CDL0"/>
<protein>
    <recommendedName>
        <fullName evidence="4">DUF2784 domain-containing protein</fullName>
    </recommendedName>
</protein>
<proteinExistence type="predicted"/>
<dbReference type="Proteomes" id="UP000243778">
    <property type="component" value="Unassembled WGS sequence"/>
</dbReference>
<keyword evidence="3" id="KW-1185">Reference proteome</keyword>
<evidence type="ECO:0000313" key="2">
    <source>
        <dbReference type="EMBL" id="SDX52196.1"/>
    </source>
</evidence>
<organism evidence="2 3">
    <name type="scientific">Pseudomonas kuykendallii</name>
    <dbReference type="NCBI Taxonomy" id="1007099"/>
    <lineage>
        <taxon>Bacteria</taxon>
        <taxon>Pseudomonadati</taxon>
        <taxon>Pseudomonadota</taxon>
        <taxon>Gammaproteobacteria</taxon>
        <taxon>Pseudomonadales</taxon>
        <taxon>Pseudomonadaceae</taxon>
        <taxon>Pseudomonas</taxon>
    </lineage>
</organism>
<name>A0A1H3CDL0_9PSED</name>
<sequence length="119" mass="13751">MAYRFAADALLVLHLAFIIFVLFGGLLALRWRWMPWLHLPAAGWGAAVELLHLYCPLTPWENRLRRAAGEVGYPGDFIEHYLLRLIYPEGLTAQAQLWMGAVVLLLNLAVYAHWLRRQR</sequence>
<accession>A0A1H3CDL0</accession>
<evidence type="ECO:0000313" key="3">
    <source>
        <dbReference type="Proteomes" id="UP000243778"/>
    </source>
</evidence>
<dbReference type="Pfam" id="PF10861">
    <property type="entry name" value="DUF2784"/>
    <property type="match status" value="1"/>
</dbReference>
<dbReference type="OrthoDB" id="370375at2"/>
<dbReference type="InterPro" id="IPR021218">
    <property type="entry name" value="DUF2784"/>
</dbReference>
<keyword evidence="1" id="KW-0812">Transmembrane</keyword>
<keyword evidence="1" id="KW-0472">Membrane</keyword>
<gene>
    <name evidence="2" type="ORF">SAMN05216287_3212</name>
</gene>
<reference evidence="3" key="1">
    <citation type="submission" date="2016-10" db="EMBL/GenBank/DDBJ databases">
        <authorList>
            <person name="Varghese N."/>
            <person name="Submissions S."/>
        </authorList>
    </citation>
    <scope>NUCLEOTIDE SEQUENCE [LARGE SCALE GENOMIC DNA]</scope>
    <source>
        <strain evidence="3">NRRL B-59562</strain>
    </source>
</reference>
<dbReference type="EMBL" id="FNNU01000004">
    <property type="protein sequence ID" value="SDX52196.1"/>
    <property type="molecule type" value="Genomic_DNA"/>
</dbReference>
<feature type="transmembrane region" description="Helical" evidence="1">
    <location>
        <begin position="97"/>
        <end position="115"/>
    </location>
</feature>
<feature type="transmembrane region" description="Helical" evidence="1">
    <location>
        <begin position="6"/>
        <end position="29"/>
    </location>
</feature>
<dbReference type="RefSeq" id="WP_090230280.1">
    <property type="nucleotide sequence ID" value="NZ_FNNU01000004.1"/>
</dbReference>